<dbReference type="AlphaFoldDB" id="A0A5J6N2B1"/>
<gene>
    <name evidence="2" type="ORF">FRZ61_26620</name>
</gene>
<dbReference type="InterPro" id="IPR023286">
    <property type="entry name" value="ABATE_dom_sf"/>
</dbReference>
<dbReference type="SUPFAM" id="SSF160904">
    <property type="entry name" value="Jann2411-like"/>
    <property type="match status" value="1"/>
</dbReference>
<dbReference type="Gene3D" id="1.10.3300.10">
    <property type="entry name" value="Jann2411-like domain"/>
    <property type="match status" value="1"/>
</dbReference>
<name>A0A5J6N2B1_9PROT</name>
<proteinExistence type="predicted"/>
<dbReference type="InterPro" id="IPR021005">
    <property type="entry name" value="Znf_CGNR"/>
</dbReference>
<dbReference type="EMBL" id="CP042582">
    <property type="protein sequence ID" value="QEX22730.1"/>
    <property type="molecule type" value="Genomic_DNA"/>
</dbReference>
<dbReference type="Pfam" id="PF11706">
    <property type="entry name" value="zf-CGNR"/>
    <property type="match status" value="1"/>
</dbReference>
<protein>
    <recommendedName>
        <fullName evidence="1">Zinc finger CGNR domain-containing protein</fullName>
    </recommendedName>
</protein>
<dbReference type="OrthoDB" id="9808437at2"/>
<organism evidence="2 3">
    <name type="scientific">Hypericibacter adhaerens</name>
    <dbReference type="NCBI Taxonomy" id="2602016"/>
    <lineage>
        <taxon>Bacteria</taxon>
        <taxon>Pseudomonadati</taxon>
        <taxon>Pseudomonadota</taxon>
        <taxon>Alphaproteobacteria</taxon>
        <taxon>Rhodospirillales</taxon>
        <taxon>Dongiaceae</taxon>
        <taxon>Hypericibacter</taxon>
    </lineage>
</organism>
<reference evidence="2 3" key="1">
    <citation type="submission" date="2019-08" db="EMBL/GenBank/DDBJ databases">
        <title>Hyperibacter terrae gen. nov., sp. nov. and Hyperibacter viscosus sp. nov., two new members in the family Rhodospirillaceae isolated from the rhizosphere of Hypericum perforatum.</title>
        <authorList>
            <person name="Noviana Z."/>
        </authorList>
    </citation>
    <scope>NUCLEOTIDE SEQUENCE [LARGE SCALE GENOMIC DNA]</scope>
    <source>
        <strain evidence="2 3">R5959</strain>
    </source>
</reference>
<dbReference type="InterPro" id="IPR010852">
    <property type="entry name" value="ABATE"/>
</dbReference>
<feature type="domain" description="Zinc finger CGNR" evidence="1">
    <location>
        <begin position="172"/>
        <end position="215"/>
    </location>
</feature>
<dbReference type="Pfam" id="PF07336">
    <property type="entry name" value="ABATE"/>
    <property type="match status" value="1"/>
</dbReference>
<keyword evidence="3" id="KW-1185">Reference proteome</keyword>
<dbReference type="KEGG" id="hadh:FRZ61_26620"/>
<dbReference type="RefSeq" id="WP_151118185.1">
    <property type="nucleotide sequence ID" value="NZ_CP042582.1"/>
</dbReference>
<evidence type="ECO:0000313" key="2">
    <source>
        <dbReference type="EMBL" id="QEX22730.1"/>
    </source>
</evidence>
<evidence type="ECO:0000313" key="3">
    <source>
        <dbReference type="Proteomes" id="UP000325797"/>
    </source>
</evidence>
<evidence type="ECO:0000259" key="1">
    <source>
        <dbReference type="Pfam" id="PF11706"/>
    </source>
</evidence>
<dbReference type="PANTHER" id="PTHR35525:SF3">
    <property type="entry name" value="BLL6575 PROTEIN"/>
    <property type="match status" value="1"/>
</dbReference>
<accession>A0A5J6N2B1</accession>
<dbReference type="Proteomes" id="UP000325797">
    <property type="component" value="Chromosome"/>
</dbReference>
<sequence>MQRHREALPKREDEPPSRAGSLALIAGAPCLDFANTSSGRGSPHHLEHLRSYELLLVWGEHAGLLSAPLHRTLSARAEAEPAAAARVLQRGLALREAIHGIASALAHHEPLPADALAILNRELSRAMGQARLHAAESGFAWDWSESEPALDRPLWPIARSAAELLAGGGLDRVKQCGGQHCGWVFLDLTKNGRRRWCEMEVCGSRAKVRRYRERQRQAGAA</sequence>
<dbReference type="PANTHER" id="PTHR35525">
    <property type="entry name" value="BLL6575 PROTEIN"/>
    <property type="match status" value="1"/>
</dbReference>